<dbReference type="PANTHER" id="PTHR23162">
    <property type="entry name" value="OUTER DENSE FIBER OF SPERM TAILS 2"/>
    <property type="match status" value="1"/>
</dbReference>
<evidence type="ECO:0000256" key="6">
    <source>
        <dbReference type="PROSITE-ProRule" id="PRU00042"/>
    </source>
</evidence>
<keyword evidence="4 7" id="KW-0175">Coiled coil</keyword>
<evidence type="ECO:0000256" key="4">
    <source>
        <dbReference type="ARBA" id="ARBA00023054"/>
    </source>
</evidence>
<reference evidence="10" key="1">
    <citation type="journal article" date="2019" name="bioRxiv">
        <title>The Genome of the Zebra Mussel, Dreissena polymorpha: A Resource for Invasive Species Research.</title>
        <authorList>
            <person name="McCartney M.A."/>
            <person name="Auch B."/>
            <person name="Kono T."/>
            <person name="Mallez S."/>
            <person name="Zhang Y."/>
            <person name="Obille A."/>
            <person name="Becker A."/>
            <person name="Abrahante J.E."/>
            <person name="Garbe J."/>
            <person name="Badalamenti J.P."/>
            <person name="Herman A."/>
            <person name="Mangelson H."/>
            <person name="Liachko I."/>
            <person name="Sullivan S."/>
            <person name="Sone E.D."/>
            <person name="Koren S."/>
            <person name="Silverstein K.A.T."/>
            <person name="Beckman K.B."/>
            <person name="Gohl D.M."/>
        </authorList>
    </citation>
    <scope>NUCLEOTIDE SEQUENCE</scope>
    <source>
        <strain evidence="10">Duluth1</strain>
        <tissue evidence="10">Whole animal</tissue>
    </source>
</reference>
<name>A0A9D4FKE0_DREPO</name>
<dbReference type="AlphaFoldDB" id="A0A9D4FKE0"/>
<keyword evidence="6" id="KW-0862">Zinc</keyword>
<evidence type="ECO:0000256" key="1">
    <source>
        <dbReference type="ARBA" id="ARBA00004300"/>
    </source>
</evidence>
<evidence type="ECO:0000313" key="11">
    <source>
        <dbReference type="Proteomes" id="UP000828390"/>
    </source>
</evidence>
<sequence>MALRYQITTKATRERMSESELMNAADGSLLDISLEEELSTSERFSCGICEASYARKANLKRHLKTHEDGCIKRSVCTQFFKTEEDKRKHIEKQKAALSEDRADQLAAELLEKDHKLEDVRTSLEEVSLRLEKYIKERAQSGAENTALKTRMEELESLLERVDHNSKAQIEELTAKLHNRNSEVSGLSLENERLKSSVTTIETKFAQADEELMQLRSNLKHYENLVDEYKSQAYFSPQMNRSRRDVEDTEAELLETREDNKRLKEDSHAELEKASHSLVWSHTPSGKTEAEDQNRELLTTVARREEALHQTNICTQGPWLYRLKYCLTLNVFIVPYR</sequence>
<comment type="caution">
    <text evidence="10">The sequence shown here is derived from an EMBL/GenBank/DDBJ whole genome shotgun (WGS) entry which is preliminary data.</text>
</comment>
<dbReference type="GO" id="GO:0005813">
    <property type="term" value="C:centrosome"/>
    <property type="evidence" value="ECO:0007669"/>
    <property type="project" value="UniProtKB-SubCell"/>
</dbReference>
<dbReference type="InterPro" id="IPR013087">
    <property type="entry name" value="Znf_C2H2_type"/>
</dbReference>
<keyword evidence="11" id="KW-1185">Reference proteome</keyword>
<keyword evidence="5" id="KW-0206">Cytoskeleton</keyword>
<reference evidence="10" key="2">
    <citation type="submission" date="2020-11" db="EMBL/GenBank/DDBJ databases">
        <authorList>
            <person name="McCartney M.A."/>
            <person name="Auch B."/>
            <person name="Kono T."/>
            <person name="Mallez S."/>
            <person name="Becker A."/>
            <person name="Gohl D.M."/>
            <person name="Silverstein K.A.T."/>
            <person name="Koren S."/>
            <person name="Bechman K.B."/>
            <person name="Herman A."/>
            <person name="Abrahante J.E."/>
            <person name="Garbe J."/>
        </authorList>
    </citation>
    <scope>NUCLEOTIDE SEQUENCE</scope>
    <source>
        <strain evidence="10">Duluth1</strain>
        <tissue evidence="10">Whole animal</tissue>
    </source>
</reference>
<protein>
    <recommendedName>
        <fullName evidence="9">C2H2-type domain-containing protein</fullName>
    </recommendedName>
</protein>
<dbReference type="EMBL" id="JAIWYP010000007">
    <property type="protein sequence ID" value="KAH3800769.1"/>
    <property type="molecule type" value="Genomic_DNA"/>
</dbReference>
<comment type="subcellular location">
    <subcellularLocation>
        <location evidence="1">Cytoplasm</location>
        <location evidence="1">Cytoskeleton</location>
        <location evidence="1">Microtubule organizing center</location>
        <location evidence="1">Centrosome</location>
    </subcellularLocation>
</comment>
<feature type="domain" description="C2H2-type" evidence="9">
    <location>
        <begin position="44"/>
        <end position="66"/>
    </location>
</feature>
<feature type="coiled-coil region" evidence="7">
    <location>
        <begin position="80"/>
        <end position="171"/>
    </location>
</feature>
<evidence type="ECO:0000256" key="5">
    <source>
        <dbReference type="ARBA" id="ARBA00023212"/>
    </source>
</evidence>
<dbReference type="Gene3D" id="3.30.160.60">
    <property type="entry name" value="Classic Zinc Finger"/>
    <property type="match status" value="1"/>
</dbReference>
<dbReference type="PROSITE" id="PS50157">
    <property type="entry name" value="ZINC_FINGER_C2H2_2"/>
    <property type="match status" value="1"/>
</dbReference>
<evidence type="ECO:0000313" key="10">
    <source>
        <dbReference type="EMBL" id="KAH3800769.1"/>
    </source>
</evidence>
<dbReference type="PANTHER" id="PTHR23162:SF10">
    <property type="entry name" value="FI13205P"/>
    <property type="match status" value="1"/>
</dbReference>
<keyword evidence="6" id="KW-0863">Zinc-finger</keyword>
<evidence type="ECO:0000256" key="8">
    <source>
        <dbReference type="SAM" id="MobiDB-lite"/>
    </source>
</evidence>
<comment type="similarity">
    <text evidence="2">Belongs to the ODF2 family.</text>
</comment>
<keyword evidence="6" id="KW-0479">Metal-binding</keyword>
<dbReference type="SMART" id="SM00355">
    <property type="entry name" value="ZnF_C2H2"/>
    <property type="match status" value="1"/>
</dbReference>
<dbReference type="Proteomes" id="UP000828390">
    <property type="component" value="Unassembled WGS sequence"/>
</dbReference>
<dbReference type="PROSITE" id="PS00028">
    <property type="entry name" value="ZINC_FINGER_C2H2_1"/>
    <property type="match status" value="1"/>
</dbReference>
<dbReference type="GO" id="GO:1902017">
    <property type="term" value="P:regulation of cilium assembly"/>
    <property type="evidence" value="ECO:0007669"/>
    <property type="project" value="TreeGrafter"/>
</dbReference>
<dbReference type="InterPro" id="IPR036236">
    <property type="entry name" value="Znf_C2H2_sf"/>
</dbReference>
<evidence type="ECO:0000256" key="3">
    <source>
        <dbReference type="ARBA" id="ARBA00022490"/>
    </source>
</evidence>
<evidence type="ECO:0000259" key="9">
    <source>
        <dbReference type="PROSITE" id="PS50157"/>
    </source>
</evidence>
<dbReference type="GO" id="GO:0008270">
    <property type="term" value="F:zinc ion binding"/>
    <property type="evidence" value="ECO:0007669"/>
    <property type="project" value="UniProtKB-KW"/>
</dbReference>
<dbReference type="InterPro" id="IPR026099">
    <property type="entry name" value="Odf2-rel"/>
</dbReference>
<dbReference type="SUPFAM" id="SSF57667">
    <property type="entry name" value="beta-beta-alpha zinc fingers"/>
    <property type="match status" value="1"/>
</dbReference>
<accession>A0A9D4FKE0</accession>
<dbReference type="Pfam" id="PF00096">
    <property type="entry name" value="zf-C2H2"/>
    <property type="match status" value="1"/>
</dbReference>
<gene>
    <name evidence="10" type="ORF">DPMN_154411</name>
</gene>
<proteinExistence type="inferred from homology"/>
<feature type="compositionally biased region" description="Basic and acidic residues" evidence="8">
    <location>
        <begin position="256"/>
        <end position="274"/>
    </location>
</feature>
<feature type="region of interest" description="Disordered" evidence="8">
    <location>
        <begin position="256"/>
        <end position="292"/>
    </location>
</feature>
<organism evidence="10 11">
    <name type="scientific">Dreissena polymorpha</name>
    <name type="common">Zebra mussel</name>
    <name type="synonym">Mytilus polymorpha</name>
    <dbReference type="NCBI Taxonomy" id="45954"/>
    <lineage>
        <taxon>Eukaryota</taxon>
        <taxon>Metazoa</taxon>
        <taxon>Spiralia</taxon>
        <taxon>Lophotrochozoa</taxon>
        <taxon>Mollusca</taxon>
        <taxon>Bivalvia</taxon>
        <taxon>Autobranchia</taxon>
        <taxon>Heteroconchia</taxon>
        <taxon>Euheterodonta</taxon>
        <taxon>Imparidentia</taxon>
        <taxon>Neoheterodontei</taxon>
        <taxon>Myida</taxon>
        <taxon>Dreissenoidea</taxon>
        <taxon>Dreissenidae</taxon>
        <taxon>Dreissena</taxon>
    </lineage>
</organism>
<evidence type="ECO:0000256" key="2">
    <source>
        <dbReference type="ARBA" id="ARBA00009316"/>
    </source>
</evidence>
<evidence type="ECO:0000256" key="7">
    <source>
        <dbReference type="SAM" id="Coils"/>
    </source>
</evidence>
<keyword evidence="3" id="KW-0963">Cytoplasm</keyword>